<evidence type="ECO:0000259" key="2">
    <source>
        <dbReference type="Pfam" id="PF05267"/>
    </source>
</evidence>
<dbReference type="Proteomes" id="UP000037069">
    <property type="component" value="Unassembled WGS sequence"/>
</dbReference>
<evidence type="ECO:0000256" key="1">
    <source>
        <dbReference type="SAM" id="SignalP"/>
    </source>
</evidence>
<dbReference type="OrthoDB" id="8054395at2759"/>
<accession>A0A0L0BWS1</accession>
<reference evidence="3 4" key="1">
    <citation type="journal article" date="2015" name="Nat. Commun.">
        <title>Lucilia cuprina genome unlocks parasitic fly biology to underpin future interventions.</title>
        <authorList>
            <person name="Anstead C.A."/>
            <person name="Korhonen P.K."/>
            <person name="Young N.D."/>
            <person name="Hall R.S."/>
            <person name="Jex A.R."/>
            <person name="Murali S.C."/>
            <person name="Hughes D.S."/>
            <person name="Lee S.F."/>
            <person name="Perry T."/>
            <person name="Stroehlein A.J."/>
            <person name="Ansell B.R."/>
            <person name="Breugelmans B."/>
            <person name="Hofmann A."/>
            <person name="Qu J."/>
            <person name="Dugan S."/>
            <person name="Lee S.L."/>
            <person name="Chao H."/>
            <person name="Dinh H."/>
            <person name="Han Y."/>
            <person name="Doddapaneni H.V."/>
            <person name="Worley K.C."/>
            <person name="Muzny D.M."/>
            <person name="Ioannidis P."/>
            <person name="Waterhouse R.M."/>
            <person name="Zdobnov E.M."/>
            <person name="James P.J."/>
            <person name="Bagnall N.H."/>
            <person name="Kotze A.C."/>
            <person name="Gibbs R.A."/>
            <person name="Richards S."/>
            <person name="Batterham P."/>
            <person name="Gasser R.B."/>
        </authorList>
    </citation>
    <scope>NUCLEOTIDE SEQUENCE [LARGE SCALE GENOMIC DNA]</scope>
    <source>
        <strain evidence="3 4">LS</strain>
        <tissue evidence="3">Full body</tissue>
    </source>
</reference>
<protein>
    <recommendedName>
        <fullName evidence="2">Protein TsetseEP domain-containing protein</fullName>
    </recommendedName>
</protein>
<evidence type="ECO:0000313" key="3">
    <source>
        <dbReference type="EMBL" id="KNC24478.1"/>
    </source>
</evidence>
<dbReference type="InterPro" id="IPR007931">
    <property type="entry name" value="TsetseEP"/>
</dbReference>
<dbReference type="AlphaFoldDB" id="A0A0L0BWS1"/>
<organism evidence="3 4">
    <name type="scientific">Lucilia cuprina</name>
    <name type="common">Green bottle fly</name>
    <name type="synonym">Australian sheep blowfly</name>
    <dbReference type="NCBI Taxonomy" id="7375"/>
    <lineage>
        <taxon>Eukaryota</taxon>
        <taxon>Metazoa</taxon>
        <taxon>Ecdysozoa</taxon>
        <taxon>Arthropoda</taxon>
        <taxon>Hexapoda</taxon>
        <taxon>Insecta</taxon>
        <taxon>Pterygota</taxon>
        <taxon>Neoptera</taxon>
        <taxon>Endopterygota</taxon>
        <taxon>Diptera</taxon>
        <taxon>Brachycera</taxon>
        <taxon>Muscomorpha</taxon>
        <taxon>Oestroidea</taxon>
        <taxon>Calliphoridae</taxon>
        <taxon>Luciliinae</taxon>
        <taxon>Lucilia</taxon>
    </lineage>
</organism>
<dbReference type="OMA" id="DSSEHAC"/>
<feature type="signal peptide" evidence="1">
    <location>
        <begin position="1"/>
        <end position="20"/>
    </location>
</feature>
<dbReference type="EMBL" id="JRES01001227">
    <property type="protein sequence ID" value="KNC24478.1"/>
    <property type="molecule type" value="Genomic_DNA"/>
</dbReference>
<keyword evidence="1" id="KW-0732">Signal</keyword>
<keyword evidence="4" id="KW-1185">Reference proteome</keyword>
<comment type="caution">
    <text evidence="3">The sequence shown here is derived from an EMBL/GenBank/DDBJ whole genome shotgun (WGS) entry which is preliminary data.</text>
</comment>
<gene>
    <name evidence="3" type="ORF">FF38_10535</name>
</gene>
<dbReference type="Pfam" id="PF05267">
    <property type="entry name" value="DUF725"/>
    <property type="match status" value="1"/>
</dbReference>
<proteinExistence type="predicted"/>
<feature type="domain" description="Protein TsetseEP" evidence="2">
    <location>
        <begin position="49"/>
        <end position="167"/>
    </location>
</feature>
<sequence>MIKNIIVGLVVLGICWNVNCSTSGLSATANLADVILKSTYALENNPGLTAQCFQTYMPKINDLTQQYEQAYNGCLNLTTEAEDKLKQQVQDDIDSIQNVTKTMCSNFENCSLSTDSLYETFECYYNVAGNNIQSAFEVQNISKDKMKFVQINEEYIMYNQTVCTDECSRVYVEETSKVHADLEACLAGKAPQETTTPAKPLAPAQPVTTAAPDVKVPETTKAPEVTTVKIETAPVITTTKNPKTY</sequence>
<evidence type="ECO:0000313" key="4">
    <source>
        <dbReference type="Proteomes" id="UP000037069"/>
    </source>
</evidence>
<name>A0A0L0BWS1_LUCCU</name>
<feature type="chain" id="PRO_5005535189" description="Protein TsetseEP domain-containing protein" evidence="1">
    <location>
        <begin position="21"/>
        <end position="245"/>
    </location>
</feature>